<feature type="chain" id="PRO_5002068410" evidence="1">
    <location>
        <begin position="25"/>
        <end position="112"/>
    </location>
</feature>
<sequence length="112" mass="12288">MSSTRIFRVSLCLAGFAFTGNSLANQQEEEHQWSVTMVAMEQVCNKTNPGLNGDVENAMASDPKIDEAKKSQVRKIKSDPSYKLEVASITSTILKSPLAAMAQDMCKEYAPK</sequence>
<proteinExistence type="predicted"/>
<evidence type="ECO:0000313" key="3">
    <source>
        <dbReference type="Proteomes" id="UP000030949"/>
    </source>
</evidence>
<organism evidence="2 3">
    <name type="scientific">Pseudomonas frederiksbergensis</name>
    <dbReference type="NCBI Taxonomy" id="104087"/>
    <lineage>
        <taxon>Bacteria</taxon>
        <taxon>Pseudomonadati</taxon>
        <taxon>Pseudomonadota</taxon>
        <taxon>Gammaproteobacteria</taxon>
        <taxon>Pseudomonadales</taxon>
        <taxon>Pseudomonadaceae</taxon>
        <taxon>Pseudomonas</taxon>
    </lineage>
</organism>
<accession>A0A0B1Z1W3</accession>
<evidence type="ECO:0000313" key="2">
    <source>
        <dbReference type="EMBL" id="KHK63241.1"/>
    </source>
</evidence>
<gene>
    <name evidence="2" type="ORF">JZ00_19155</name>
</gene>
<protein>
    <submittedName>
        <fullName evidence="2">Uncharacterized protein</fullName>
    </submittedName>
</protein>
<dbReference type="EMBL" id="JQGJ01000012">
    <property type="protein sequence ID" value="KHK63241.1"/>
    <property type="molecule type" value="Genomic_DNA"/>
</dbReference>
<keyword evidence="1" id="KW-0732">Signal</keyword>
<dbReference type="AlphaFoldDB" id="A0A0B1Z1W3"/>
<name>A0A0B1Z1W3_9PSED</name>
<dbReference type="Proteomes" id="UP000030949">
    <property type="component" value="Unassembled WGS sequence"/>
</dbReference>
<reference evidence="3" key="1">
    <citation type="submission" date="2015-03" db="EMBL/GenBank/DDBJ databases">
        <title>Pseudomonas frederiksbergensis hydrocarbon degrader.</title>
        <authorList>
            <person name="Brown L.M."/>
            <person name="Ruiz O.N."/>
            <person name="Mueller S."/>
            <person name="Gunasekera T.S."/>
        </authorList>
    </citation>
    <scope>NUCLEOTIDE SEQUENCE [LARGE SCALE GENOMIC DNA]</scope>
    <source>
        <strain evidence="3">SI8</strain>
    </source>
</reference>
<comment type="caution">
    <text evidence="2">The sequence shown here is derived from an EMBL/GenBank/DDBJ whole genome shotgun (WGS) entry which is preliminary data.</text>
</comment>
<feature type="signal peptide" evidence="1">
    <location>
        <begin position="1"/>
        <end position="24"/>
    </location>
</feature>
<evidence type="ECO:0000256" key="1">
    <source>
        <dbReference type="SAM" id="SignalP"/>
    </source>
</evidence>